<evidence type="ECO:0000313" key="2">
    <source>
        <dbReference type="EMBL" id="GAA2114098.1"/>
    </source>
</evidence>
<gene>
    <name evidence="2" type="ORF">GCM10009824_11080</name>
</gene>
<dbReference type="Proteomes" id="UP001500166">
    <property type="component" value="Unassembled WGS sequence"/>
</dbReference>
<accession>A0ABN2XNY8</accession>
<dbReference type="EMBL" id="BAAAQA010000012">
    <property type="protein sequence ID" value="GAA2114098.1"/>
    <property type="molecule type" value="Genomic_DNA"/>
</dbReference>
<evidence type="ECO:0000256" key="1">
    <source>
        <dbReference type="SAM" id="MobiDB-lite"/>
    </source>
</evidence>
<proteinExistence type="predicted"/>
<dbReference type="Pfam" id="PF06224">
    <property type="entry name" value="AlkZ-like"/>
    <property type="match status" value="1"/>
</dbReference>
<sequence>MSEARHMVELMSRPDRGPGQSSLDSVMTTLEARTPRRISLPTARRIALAAQGFLDSRPAPGKTTARHLQRVINRVGVIQIDSVNVLTRSHYLPFFSRLGSYDRTKLDQFTDREPRRLVEYWAHEASMIPPSTWPLLGFRRERAKHEAWGGMRRVQQEHPELVQAVLAEVSARAPITARECDAAMTVDIPRREGAWGWNWSAVKTALEYLFWSGDITSAGRNAQFERTYVLPEHLGLPREPVDSETAHRELVRIAARAHGIGTARCLRDYFRLGAAETNRALATLVADGELEIVTVPGWSDRVYLDTSARIPRKAHVEALLSPFDSLIWQRERTEALFGMRYRLEIYTPAHRRIHGYYVLPFIFGDRLVARVDLKADRAFGRLLVKQCTWEPDAPPEALPALQHHLQSLANWLGLDDVVHHPSSAQ</sequence>
<dbReference type="PANTHER" id="PTHR30528">
    <property type="entry name" value="CYTOPLASMIC PROTEIN"/>
    <property type="match status" value="1"/>
</dbReference>
<organism evidence="2 3">
    <name type="scientific">Kocuria atrinae</name>
    <dbReference type="NCBI Taxonomy" id="592377"/>
    <lineage>
        <taxon>Bacteria</taxon>
        <taxon>Bacillati</taxon>
        <taxon>Actinomycetota</taxon>
        <taxon>Actinomycetes</taxon>
        <taxon>Micrococcales</taxon>
        <taxon>Micrococcaceae</taxon>
        <taxon>Kocuria</taxon>
    </lineage>
</organism>
<dbReference type="InterPro" id="IPR009351">
    <property type="entry name" value="AlkZ-like"/>
</dbReference>
<evidence type="ECO:0000313" key="3">
    <source>
        <dbReference type="Proteomes" id="UP001500166"/>
    </source>
</evidence>
<protein>
    <submittedName>
        <fullName evidence="2">Winged helix-turn-helix domain-containing protein</fullName>
    </submittedName>
</protein>
<comment type="caution">
    <text evidence="2">The sequence shown here is derived from an EMBL/GenBank/DDBJ whole genome shotgun (WGS) entry which is preliminary data.</text>
</comment>
<keyword evidence="3" id="KW-1185">Reference proteome</keyword>
<feature type="compositionally biased region" description="Basic and acidic residues" evidence="1">
    <location>
        <begin position="1"/>
        <end position="16"/>
    </location>
</feature>
<reference evidence="2 3" key="1">
    <citation type="journal article" date="2019" name="Int. J. Syst. Evol. Microbiol.">
        <title>The Global Catalogue of Microorganisms (GCM) 10K type strain sequencing project: providing services to taxonomists for standard genome sequencing and annotation.</title>
        <authorList>
            <consortium name="The Broad Institute Genomics Platform"/>
            <consortium name="The Broad Institute Genome Sequencing Center for Infectious Disease"/>
            <person name="Wu L."/>
            <person name="Ma J."/>
        </authorList>
    </citation>
    <scope>NUCLEOTIDE SEQUENCE [LARGE SCALE GENOMIC DNA]</scope>
    <source>
        <strain evidence="2 3">JCM 15914</strain>
    </source>
</reference>
<dbReference type="PANTHER" id="PTHR30528:SF0">
    <property type="entry name" value="CYTOPLASMIC PROTEIN"/>
    <property type="match status" value="1"/>
</dbReference>
<feature type="region of interest" description="Disordered" evidence="1">
    <location>
        <begin position="1"/>
        <end position="23"/>
    </location>
</feature>
<name>A0ABN2XNY8_9MICC</name>